<dbReference type="InterPro" id="IPR049280">
    <property type="entry name" value="DUF6852"/>
</dbReference>
<proteinExistence type="predicted"/>
<protein>
    <submittedName>
        <fullName evidence="4">Uncharacterized protein</fullName>
    </submittedName>
</protein>
<dbReference type="Gene3D" id="2.30.30.730">
    <property type="match status" value="1"/>
</dbReference>
<dbReference type="InterPro" id="IPR049281">
    <property type="entry name" value="BVU_3817-like_C_sf"/>
</dbReference>
<dbReference type="EMBL" id="RCCK01000011">
    <property type="protein sequence ID" value="RLJ76984.1"/>
    <property type="molecule type" value="Genomic_DNA"/>
</dbReference>
<feature type="compositionally biased region" description="Low complexity" evidence="1">
    <location>
        <begin position="171"/>
        <end position="201"/>
    </location>
</feature>
<feature type="compositionally biased region" description="Low complexity" evidence="1">
    <location>
        <begin position="144"/>
        <end position="155"/>
    </location>
</feature>
<feature type="compositionally biased region" description="Basic and acidic residues" evidence="1">
    <location>
        <begin position="157"/>
        <end position="169"/>
    </location>
</feature>
<dbReference type="InterPro" id="IPR049282">
    <property type="entry name" value="BVU_3817_N_sf"/>
</dbReference>
<evidence type="ECO:0000313" key="4">
    <source>
        <dbReference type="EMBL" id="RLJ76984.1"/>
    </source>
</evidence>
<dbReference type="AlphaFoldDB" id="A0A497Y3A4"/>
<feature type="domain" description="DUF5606" evidence="2">
    <location>
        <begin position="24"/>
        <end position="71"/>
    </location>
</feature>
<dbReference type="Gene3D" id="1.10.10.1650">
    <property type="match status" value="1"/>
</dbReference>
<dbReference type="Proteomes" id="UP000273898">
    <property type="component" value="Unassembled WGS sequence"/>
</dbReference>
<comment type="caution">
    <text evidence="4">The sequence shown here is derived from an EMBL/GenBank/DDBJ whole genome shotgun (WGS) entry which is preliminary data.</text>
</comment>
<gene>
    <name evidence="4" type="ORF">BCL90_2044</name>
</gene>
<feature type="region of interest" description="Disordered" evidence="1">
    <location>
        <begin position="144"/>
        <end position="201"/>
    </location>
</feature>
<sequence length="201" mass="21713">MRLVGAYYTLNAKHQPLNTHNMNLRGIVAVSGRPGLFKLVGQNKVGYILEGLDAQKTKVVANITNTKLASLEDITVYGEDEEIKLADIFAKISAKGSTPDLKGDLRAYFLEVAPGHDQEKVYASDMKKIITWYNLLKDLPLFTEETPETPGTPAEVKLSEEKAASDKKLKATGSKASASAKATTKTSAPAKKASMTSKKGV</sequence>
<evidence type="ECO:0000313" key="5">
    <source>
        <dbReference type="Proteomes" id="UP000273898"/>
    </source>
</evidence>
<reference evidence="4 5" key="1">
    <citation type="submission" date="2018-10" db="EMBL/GenBank/DDBJ databases">
        <title>Genomic Encyclopedia of Archaeal and Bacterial Type Strains, Phase II (KMG-II): from individual species to whole genera.</title>
        <authorList>
            <person name="Goeker M."/>
        </authorList>
    </citation>
    <scope>NUCLEOTIDE SEQUENCE [LARGE SCALE GENOMIC DNA]</scope>
    <source>
        <strain evidence="4 5">DSM 19624</strain>
    </source>
</reference>
<dbReference type="Pfam" id="PF18347">
    <property type="entry name" value="DUF5606"/>
    <property type="match status" value="1"/>
</dbReference>
<feature type="domain" description="DUF6852" evidence="3">
    <location>
        <begin position="74"/>
        <end position="136"/>
    </location>
</feature>
<evidence type="ECO:0000259" key="3">
    <source>
        <dbReference type="Pfam" id="PF21186"/>
    </source>
</evidence>
<accession>A0A497Y3A4</accession>
<organism evidence="4 5">
    <name type="scientific">Pedobacter alluvionis</name>
    <dbReference type="NCBI Taxonomy" id="475253"/>
    <lineage>
        <taxon>Bacteria</taxon>
        <taxon>Pseudomonadati</taxon>
        <taxon>Bacteroidota</taxon>
        <taxon>Sphingobacteriia</taxon>
        <taxon>Sphingobacteriales</taxon>
        <taxon>Sphingobacteriaceae</taxon>
        <taxon>Pedobacter</taxon>
    </lineage>
</organism>
<dbReference type="InterPro" id="IPR041218">
    <property type="entry name" value="DUF5606"/>
</dbReference>
<name>A0A497Y3A4_9SPHI</name>
<evidence type="ECO:0000256" key="1">
    <source>
        <dbReference type="SAM" id="MobiDB-lite"/>
    </source>
</evidence>
<dbReference type="Pfam" id="PF21186">
    <property type="entry name" value="DUF6852"/>
    <property type="match status" value="1"/>
</dbReference>
<evidence type="ECO:0000259" key="2">
    <source>
        <dbReference type="Pfam" id="PF18347"/>
    </source>
</evidence>